<keyword evidence="3 6" id="KW-0812">Transmembrane</keyword>
<protein>
    <recommendedName>
        <fullName evidence="7">DUF202 domain-containing protein</fullName>
    </recommendedName>
</protein>
<keyword evidence="2" id="KW-1003">Cell membrane</keyword>
<dbReference type="AlphaFoldDB" id="A0A9Q3DDU5"/>
<feature type="transmembrane region" description="Helical" evidence="6">
    <location>
        <begin position="194"/>
        <end position="215"/>
    </location>
</feature>
<evidence type="ECO:0000259" key="7">
    <source>
        <dbReference type="Pfam" id="PF02656"/>
    </source>
</evidence>
<evidence type="ECO:0000256" key="4">
    <source>
        <dbReference type="ARBA" id="ARBA00022989"/>
    </source>
</evidence>
<dbReference type="PANTHER" id="PTHR34187">
    <property type="entry name" value="FGR18P"/>
    <property type="match status" value="1"/>
</dbReference>
<comment type="caution">
    <text evidence="8">The sequence shown here is derived from an EMBL/GenBank/DDBJ whole genome shotgun (WGS) entry which is preliminary data.</text>
</comment>
<evidence type="ECO:0000256" key="3">
    <source>
        <dbReference type="ARBA" id="ARBA00022692"/>
    </source>
</evidence>
<evidence type="ECO:0000256" key="6">
    <source>
        <dbReference type="SAM" id="Phobius"/>
    </source>
</evidence>
<evidence type="ECO:0000256" key="1">
    <source>
        <dbReference type="ARBA" id="ARBA00004651"/>
    </source>
</evidence>
<dbReference type="InterPro" id="IPR003807">
    <property type="entry name" value="DUF202"/>
</dbReference>
<sequence>MSSHPCPSVSFQFKTSNFQMAQGPVDLPGEVLSERASSSISSQEAVNSSQLPTNPTSQLSSNYIGCARHALTKRVSAWRSLLLLPVVHLENKSSVARDHLANERTYLAWLRTSLALSASGIAATQLFRLTARDKNSHKLKVKSSSEYLSRNIENRTFQNETSAPLIHERLLQLESLVQNVLNSEGSPEPSFSEWIGVLFILLGVTFLLIGTYRYFEVQQVLQSGQFPPSKRAVSMATIMIICLLIAAASGFLIVGH</sequence>
<proteinExistence type="predicted"/>
<feature type="transmembrane region" description="Helical" evidence="6">
    <location>
        <begin position="236"/>
        <end position="254"/>
    </location>
</feature>
<dbReference type="GO" id="GO:0005886">
    <property type="term" value="C:plasma membrane"/>
    <property type="evidence" value="ECO:0007669"/>
    <property type="project" value="UniProtKB-SubCell"/>
</dbReference>
<name>A0A9Q3DDU5_9BASI</name>
<reference evidence="8" key="1">
    <citation type="submission" date="2021-03" db="EMBL/GenBank/DDBJ databases">
        <title>Draft genome sequence of rust myrtle Austropuccinia psidii MF-1, a brazilian biotype.</title>
        <authorList>
            <person name="Quecine M.C."/>
            <person name="Pachon D.M.R."/>
            <person name="Bonatelli M.L."/>
            <person name="Correr F.H."/>
            <person name="Franceschini L.M."/>
            <person name="Leite T.F."/>
            <person name="Margarido G.R.A."/>
            <person name="Almeida C.A."/>
            <person name="Ferrarezi J.A."/>
            <person name="Labate C.A."/>
        </authorList>
    </citation>
    <scope>NUCLEOTIDE SEQUENCE</scope>
    <source>
        <strain evidence="8">MF-1</strain>
    </source>
</reference>
<dbReference type="Pfam" id="PF02656">
    <property type="entry name" value="DUF202"/>
    <property type="match status" value="1"/>
</dbReference>
<gene>
    <name evidence="8" type="ORF">O181_041244</name>
</gene>
<comment type="subcellular location">
    <subcellularLocation>
        <location evidence="1">Cell membrane</location>
        <topology evidence="1">Multi-pass membrane protein</topology>
    </subcellularLocation>
</comment>
<dbReference type="OrthoDB" id="199599at2759"/>
<dbReference type="EMBL" id="AVOT02016367">
    <property type="protein sequence ID" value="MBW0501529.1"/>
    <property type="molecule type" value="Genomic_DNA"/>
</dbReference>
<dbReference type="Proteomes" id="UP000765509">
    <property type="component" value="Unassembled WGS sequence"/>
</dbReference>
<accession>A0A9Q3DDU5</accession>
<evidence type="ECO:0000256" key="2">
    <source>
        <dbReference type="ARBA" id="ARBA00022475"/>
    </source>
</evidence>
<keyword evidence="9" id="KW-1185">Reference proteome</keyword>
<dbReference type="InterPro" id="IPR052053">
    <property type="entry name" value="IM_YidH-like"/>
</dbReference>
<evidence type="ECO:0000313" key="8">
    <source>
        <dbReference type="EMBL" id="MBW0501529.1"/>
    </source>
</evidence>
<evidence type="ECO:0000256" key="5">
    <source>
        <dbReference type="ARBA" id="ARBA00023136"/>
    </source>
</evidence>
<keyword evidence="5 6" id="KW-0472">Membrane</keyword>
<keyword evidence="4 6" id="KW-1133">Transmembrane helix</keyword>
<evidence type="ECO:0000313" key="9">
    <source>
        <dbReference type="Proteomes" id="UP000765509"/>
    </source>
</evidence>
<organism evidence="8 9">
    <name type="scientific">Austropuccinia psidii MF-1</name>
    <dbReference type="NCBI Taxonomy" id="1389203"/>
    <lineage>
        <taxon>Eukaryota</taxon>
        <taxon>Fungi</taxon>
        <taxon>Dikarya</taxon>
        <taxon>Basidiomycota</taxon>
        <taxon>Pucciniomycotina</taxon>
        <taxon>Pucciniomycetes</taxon>
        <taxon>Pucciniales</taxon>
        <taxon>Sphaerophragmiaceae</taxon>
        <taxon>Austropuccinia</taxon>
    </lineage>
</organism>
<feature type="domain" description="DUF202" evidence="7">
    <location>
        <begin position="97"/>
        <end position="218"/>
    </location>
</feature>
<dbReference type="PANTHER" id="PTHR34187:SF2">
    <property type="entry name" value="DUF202 DOMAIN-CONTAINING PROTEIN"/>
    <property type="match status" value="1"/>
</dbReference>